<evidence type="ECO:0000256" key="1">
    <source>
        <dbReference type="ARBA" id="ARBA00022723"/>
    </source>
</evidence>
<protein>
    <submittedName>
        <fullName evidence="4">Hydrolase, TatD family</fullName>
    </submittedName>
</protein>
<dbReference type="Proteomes" id="UP000070355">
    <property type="component" value="Unassembled WGS sequence"/>
</dbReference>
<dbReference type="SUPFAM" id="SSF51556">
    <property type="entry name" value="Metallo-dependent hydrolases"/>
    <property type="match status" value="1"/>
</dbReference>
<feature type="binding site" evidence="3">
    <location>
        <position position="23"/>
    </location>
    <ligand>
        <name>a divalent metal cation</name>
        <dbReference type="ChEBI" id="CHEBI:60240"/>
        <label>1</label>
    </ligand>
</feature>
<dbReference type="GO" id="GO:0005829">
    <property type="term" value="C:cytosol"/>
    <property type="evidence" value="ECO:0007669"/>
    <property type="project" value="TreeGrafter"/>
</dbReference>
<dbReference type="STRING" id="1379.HMPREF3186_01818"/>
<dbReference type="PANTHER" id="PTHR46124">
    <property type="entry name" value="D-AMINOACYL-TRNA DEACYLASE"/>
    <property type="match status" value="1"/>
</dbReference>
<dbReference type="InterPro" id="IPR032466">
    <property type="entry name" value="Metal_Hydrolase"/>
</dbReference>
<evidence type="ECO:0000256" key="2">
    <source>
        <dbReference type="ARBA" id="ARBA00022801"/>
    </source>
</evidence>
<dbReference type="Pfam" id="PF01026">
    <property type="entry name" value="TatD_DNase"/>
    <property type="match status" value="1"/>
</dbReference>
<dbReference type="NCBIfam" id="TIGR00010">
    <property type="entry name" value="YchF/TatD family DNA exonuclease"/>
    <property type="match status" value="1"/>
</dbReference>
<gene>
    <name evidence="4" type="ORF">HMPREF3186_01818</name>
</gene>
<dbReference type="Gene3D" id="3.20.20.140">
    <property type="entry name" value="Metal-dependent hydrolases"/>
    <property type="match status" value="1"/>
</dbReference>
<evidence type="ECO:0000313" key="4">
    <source>
        <dbReference type="EMBL" id="KXB57278.1"/>
    </source>
</evidence>
<dbReference type="FunFam" id="3.20.20.140:FF:000005">
    <property type="entry name" value="TatD family hydrolase"/>
    <property type="match status" value="1"/>
</dbReference>
<keyword evidence="2 4" id="KW-0378">Hydrolase</keyword>
<dbReference type="PROSITE" id="PS01137">
    <property type="entry name" value="TATD_1"/>
    <property type="match status" value="1"/>
</dbReference>
<accession>A0A133ZPB7</accession>
<dbReference type="InterPro" id="IPR015991">
    <property type="entry name" value="TatD/YcfH-like"/>
</dbReference>
<dbReference type="GO" id="GO:0004536">
    <property type="term" value="F:DNA nuclease activity"/>
    <property type="evidence" value="ECO:0007669"/>
    <property type="project" value="InterPro"/>
</dbReference>
<dbReference type="CDD" id="cd01310">
    <property type="entry name" value="TatD_DNAse"/>
    <property type="match status" value="1"/>
</dbReference>
<feature type="binding site" evidence="3">
    <location>
        <position position="169"/>
    </location>
    <ligand>
        <name>a divalent metal cation</name>
        <dbReference type="ChEBI" id="CHEBI:60240"/>
        <label>2</label>
    </ligand>
</feature>
<name>A0A133ZPB7_9BACL</name>
<dbReference type="InterPro" id="IPR018228">
    <property type="entry name" value="DNase_TatD-rel_CS"/>
</dbReference>
<dbReference type="GO" id="GO:0016788">
    <property type="term" value="F:hydrolase activity, acting on ester bonds"/>
    <property type="evidence" value="ECO:0007669"/>
    <property type="project" value="InterPro"/>
</dbReference>
<organism evidence="4 5">
    <name type="scientific">Gemella haemolysans</name>
    <dbReference type="NCBI Taxonomy" id="1379"/>
    <lineage>
        <taxon>Bacteria</taxon>
        <taxon>Bacillati</taxon>
        <taxon>Bacillota</taxon>
        <taxon>Bacilli</taxon>
        <taxon>Bacillales</taxon>
        <taxon>Gemellaceae</taxon>
        <taxon>Gemella</taxon>
    </lineage>
</organism>
<dbReference type="InterPro" id="IPR001130">
    <property type="entry name" value="TatD-like"/>
</dbReference>
<feature type="binding site" evidence="3">
    <location>
        <position position="21"/>
    </location>
    <ligand>
        <name>a divalent metal cation</name>
        <dbReference type="ChEBI" id="CHEBI:60240"/>
        <label>1</label>
    </ligand>
</feature>
<dbReference type="PANTHER" id="PTHR46124:SF2">
    <property type="entry name" value="D-AMINOACYL-TRNA DEACYLASE"/>
    <property type="match status" value="1"/>
</dbReference>
<feature type="binding site" evidence="3">
    <location>
        <position position="144"/>
    </location>
    <ligand>
        <name>a divalent metal cation</name>
        <dbReference type="ChEBI" id="CHEBI:60240"/>
        <label>2</label>
    </ligand>
</feature>
<evidence type="ECO:0000256" key="3">
    <source>
        <dbReference type="PIRSR" id="PIRSR005902-1"/>
    </source>
</evidence>
<dbReference type="AlphaFoldDB" id="A0A133ZPB7"/>
<dbReference type="EMBL" id="LSDC01000134">
    <property type="protein sequence ID" value="KXB57278.1"/>
    <property type="molecule type" value="Genomic_DNA"/>
</dbReference>
<proteinExistence type="predicted"/>
<dbReference type="PIRSF" id="PIRSF005902">
    <property type="entry name" value="DNase_TatD"/>
    <property type="match status" value="1"/>
</dbReference>
<comment type="caution">
    <text evidence="4">The sequence shown here is derived from an EMBL/GenBank/DDBJ whole genome shotgun (WGS) entry which is preliminary data.</text>
</comment>
<feature type="binding site" evidence="3">
    <location>
        <position position="219"/>
    </location>
    <ligand>
        <name>a divalent metal cation</name>
        <dbReference type="ChEBI" id="CHEBI:60240"/>
        <label>1</label>
    </ligand>
</feature>
<sequence length="277" mass="31699">MKRCFDIILRVRRRGMLFDTHAHLNDDAYLEDLEETISRAKEAGVKLINIVGFDDKSIEKALEITAKYDFLYLTVGWHPVEAIDFTEEKYEMIKKIALTNDKVVAIGEIGLDYHWDKSPKDVQKEVFRRQIQLAKEVNKPIVIHTRDAMADTIQILQEEKASEIGGIMHSFSGSVESMNIMLKENFYISLGGPVTFKNAKTPKEVAKACPLDKLLIETDCPYLTPTPYRGKRNEPAYVHYVAQEIADLKEMSYEQLTKQTFNNACTLFGLEGKKEID</sequence>
<keyword evidence="1 3" id="KW-0479">Metal-binding</keyword>
<feature type="binding site" evidence="3">
    <location>
        <position position="108"/>
    </location>
    <ligand>
        <name>a divalent metal cation</name>
        <dbReference type="ChEBI" id="CHEBI:60240"/>
        <label>1</label>
    </ligand>
</feature>
<reference evidence="5" key="1">
    <citation type="submission" date="2016-01" db="EMBL/GenBank/DDBJ databases">
        <authorList>
            <person name="Mitreva M."/>
            <person name="Pepin K.H."/>
            <person name="Mihindukulasuriya K.A."/>
            <person name="Fulton R."/>
            <person name="Fronick C."/>
            <person name="O'Laughlin M."/>
            <person name="Miner T."/>
            <person name="Herter B."/>
            <person name="Rosa B.A."/>
            <person name="Cordes M."/>
            <person name="Tomlinson C."/>
            <person name="Wollam A."/>
            <person name="Palsikar V.B."/>
            <person name="Mardis E.R."/>
            <person name="Wilson R.K."/>
        </authorList>
    </citation>
    <scope>NUCLEOTIDE SEQUENCE [LARGE SCALE GENOMIC DNA]</scope>
    <source>
        <strain evidence="5">DNF01167</strain>
    </source>
</reference>
<evidence type="ECO:0000313" key="5">
    <source>
        <dbReference type="Proteomes" id="UP000070355"/>
    </source>
</evidence>
<dbReference type="PATRIC" id="fig|1379.3.peg.1811"/>
<dbReference type="GO" id="GO:0046872">
    <property type="term" value="F:metal ion binding"/>
    <property type="evidence" value="ECO:0007669"/>
    <property type="project" value="UniProtKB-KW"/>
</dbReference>